<dbReference type="CDD" id="cd11495">
    <property type="entry name" value="SLC5sbd_NIS-like_u3"/>
    <property type="match status" value="1"/>
</dbReference>
<evidence type="ECO:0000256" key="7">
    <source>
        <dbReference type="ARBA" id="ARBA00023053"/>
    </source>
</evidence>
<proteinExistence type="inferred from homology"/>
<keyword evidence="8" id="KW-0406">Ion transport</keyword>
<evidence type="ECO:0000256" key="2">
    <source>
        <dbReference type="ARBA" id="ARBA00006434"/>
    </source>
</evidence>
<dbReference type="AlphaFoldDB" id="A0A644V1Y1"/>
<keyword evidence="5 11" id="KW-0812">Transmembrane</keyword>
<feature type="transmembrane region" description="Helical" evidence="11">
    <location>
        <begin position="270"/>
        <end position="295"/>
    </location>
</feature>
<evidence type="ECO:0000256" key="3">
    <source>
        <dbReference type="ARBA" id="ARBA00022448"/>
    </source>
</evidence>
<reference evidence="12" key="1">
    <citation type="submission" date="2019-08" db="EMBL/GenBank/DDBJ databases">
        <authorList>
            <person name="Kucharzyk K."/>
            <person name="Murdoch R.W."/>
            <person name="Higgins S."/>
            <person name="Loffler F."/>
        </authorList>
    </citation>
    <scope>NUCLEOTIDE SEQUENCE</scope>
</reference>
<feature type="transmembrane region" description="Helical" evidence="11">
    <location>
        <begin position="180"/>
        <end position="201"/>
    </location>
</feature>
<dbReference type="GO" id="GO:0006814">
    <property type="term" value="P:sodium ion transport"/>
    <property type="evidence" value="ECO:0007669"/>
    <property type="project" value="UniProtKB-KW"/>
</dbReference>
<feature type="transmembrane region" description="Helical" evidence="11">
    <location>
        <begin position="229"/>
        <end position="249"/>
    </location>
</feature>
<feature type="transmembrane region" description="Helical" evidence="11">
    <location>
        <begin position="451"/>
        <end position="475"/>
    </location>
</feature>
<comment type="similarity">
    <text evidence="2">Belongs to the sodium:solute symporter (SSF) (TC 2.A.21) family.</text>
</comment>
<dbReference type="InterPro" id="IPR051163">
    <property type="entry name" value="Sodium:Solute_Symporter_SSF"/>
</dbReference>
<dbReference type="GO" id="GO:0015293">
    <property type="term" value="F:symporter activity"/>
    <property type="evidence" value="ECO:0007669"/>
    <property type="project" value="TreeGrafter"/>
</dbReference>
<dbReference type="Gene3D" id="1.20.1730.10">
    <property type="entry name" value="Sodium/glucose cotransporter"/>
    <property type="match status" value="1"/>
</dbReference>
<dbReference type="PANTHER" id="PTHR42985">
    <property type="entry name" value="SODIUM-COUPLED MONOCARBOXYLATE TRANSPORTER"/>
    <property type="match status" value="1"/>
</dbReference>
<keyword evidence="10" id="KW-0739">Sodium transport</keyword>
<dbReference type="PROSITE" id="PS50283">
    <property type="entry name" value="NA_SOLUT_SYMP_3"/>
    <property type="match status" value="1"/>
</dbReference>
<feature type="transmembrane region" description="Helical" evidence="11">
    <location>
        <begin position="371"/>
        <end position="393"/>
    </location>
</feature>
<evidence type="ECO:0000256" key="4">
    <source>
        <dbReference type="ARBA" id="ARBA00022475"/>
    </source>
</evidence>
<sequence length="481" mass="52174">MQIPILDLIIFLVFTLGTVLFGSSFVGKNKNAADYTSGGGTVNGFVVGMSIFATYVSSISFLALPGNAFLGNWNSYVFSLSIPLASILAAKFFVPFYRSINSVSAYSFLEERFGYWARAYTACCYLLTQIARIGSVLFLLALPLHSMLGWSIPTIIIVTSISVTLYSVMGGIKAILWTDAIQGLILIAGALACVVVLLFSLPEGPSQFFTVGAEFKKFSLGTFGPELNISTFWVMLIYGVFINLQNYGIDQNYVQRYKSAKNDKSARFSALFGGLLYVPVSLLFFIIGTLLFVYYQTNPGLLPESVTGDQVFPYFIVHGLPTGVTGLLIAAIFAAGMSTISTSINSSATIVLTDFFQRGKKPADEKKNMKVLYITSGVFGLLGTGVALAMMSVKSALDAWWSLAAIFSGGMLGLFLLGYMSRKVKGAFALAGVISGVILIAWISFSKQTIFHNYMTIVLGTLTIFIVGMVLTMLFSKKVKR</sequence>
<dbReference type="InterPro" id="IPR038377">
    <property type="entry name" value="Na/Glc_symporter_sf"/>
</dbReference>
<evidence type="ECO:0000256" key="9">
    <source>
        <dbReference type="ARBA" id="ARBA00023136"/>
    </source>
</evidence>
<feature type="transmembrane region" description="Helical" evidence="11">
    <location>
        <begin position="6"/>
        <end position="27"/>
    </location>
</feature>
<name>A0A644V1Y1_9ZZZZ</name>
<evidence type="ECO:0000256" key="6">
    <source>
        <dbReference type="ARBA" id="ARBA00022989"/>
    </source>
</evidence>
<feature type="transmembrane region" description="Helical" evidence="11">
    <location>
        <begin position="399"/>
        <end position="420"/>
    </location>
</feature>
<dbReference type="GO" id="GO:0005886">
    <property type="term" value="C:plasma membrane"/>
    <property type="evidence" value="ECO:0007669"/>
    <property type="project" value="UniProtKB-SubCell"/>
</dbReference>
<evidence type="ECO:0000256" key="10">
    <source>
        <dbReference type="ARBA" id="ARBA00023201"/>
    </source>
</evidence>
<dbReference type="Pfam" id="PF00474">
    <property type="entry name" value="SSF"/>
    <property type="match status" value="1"/>
</dbReference>
<dbReference type="EMBL" id="VSSQ01000204">
    <property type="protein sequence ID" value="MPL85328.1"/>
    <property type="molecule type" value="Genomic_DNA"/>
</dbReference>
<accession>A0A644V1Y1</accession>
<dbReference type="PANTHER" id="PTHR42985:SF32">
    <property type="entry name" value="SODIUM IODIDE SYMPORTER"/>
    <property type="match status" value="1"/>
</dbReference>
<feature type="transmembrane region" description="Helical" evidence="11">
    <location>
        <begin position="115"/>
        <end position="142"/>
    </location>
</feature>
<evidence type="ECO:0000256" key="11">
    <source>
        <dbReference type="SAM" id="Phobius"/>
    </source>
</evidence>
<dbReference type="InterPro" id="IPR001734">
    <property type="entry name" value="Na/solute_symporter"/>
</dbReference>
<keyword evidence="7" id="KW-0915">Sodium</keyword>
<comment type="caution">
    <text evidence="12">The sequence shown here is derived from an EMBL/GenBank/DDBJ whole genome shotgun (WGS) entry which is preliminary data.</text>
</comment>
<keyword evidence="4" id="KW-1003">Cell membrane</keyword>
<evidence type="ECO:0000256" key="1">
    <source>
        <dbReference type="ARBA" id="ARBA00004651"/>
    </source>
</evidence>
<organism evidence="12">
    <name type="scientific">bioreactor metagenome</name>
    <dbReference type="NCBI Taxonomy" id="1076179"/>
    <lineage>
        <taxon>unclassified sequences</taxon>
        <taxon>metagenomes</taxon>
        <taxon>ecological metagenomes</taxon>
    </lineage>
</organism>
<feature type="transmembrane region" description="Helical" evidence="11">
    <location>
        <begin position="39"/>
        <end position="64"/>
    </location>
</feature>
<evidence type="ECO:0000256" key="8">
    <source>
        <dbReference type="ARBA" id="ARBA00023065"/>
    </source>
</evidence>
<keyword evidence="6 11" id="KW-1133">Transmembrane helix</keyword>
<comment type="subcellular location">
    <subcellularLocation>
        <location evidence="1">Cell membrane</location>
        <topology evidence="1">Multi-pass membrane protein</topology>
    </subcellularLocation>
</comment>
<gene>
    <name evidence="12" type="primary">sglT_4</name>
    <name evidence="12" type="ORF">SDC9_31296</name>
</gene>
<feature type="transmembrane region" description="Helical" evidence="11">
    <location>
        <begin position="76"/>
        <end position="94"/>
    </location>
</feature>
<evidence type="ECO:0000313" key="12">
    <source>
        <dbReference type="EMBL" id="MPL85328.1"/>
    </source>
</evidence>
<keyword evidence="9 11" id="KW-0472">Membrane</keyword>
<evidence type="ECO:0000256" key="5">
    <source>
        <dbReference type="ARBA" id="ARBA00022692"/>
    </source>
</evidence>
<feature type="transmembrane region" description="Helical" evidence="11">
    <location>
        <begin position="427"/>
        <end position="445"/>
    </location>
</feature>
<feature type="transmembrane region" description="Helical" evidence="11">
    <location>
        <begin position="148"/>
        <end position="168"/>
    </location>
</feature>
<feature type="transmembrane region" description="Helical" evidence="11">
    <location>
        <begin position="315"/>
        <end position="336"/>
    </location>
</feature>
<protein>
    <submittedName>
        <fullName evidence="12">Sodium/glucose cotransporter</fullName>
    </submittedName>
</protein>
<dbReference type="NCBIfam" id="TIGR00813">
    <property type="entry name" value="sss"/>
    <property type="match status" value="1"/>
</dbReference>
<keyword evidence="3" id="KW-0813">Transport</keyword>